<sequence>MQNFDFTGQKVVITGASRGIGKAISLAFLECGATVIGIFGGNKEAADIFQTECLHFSGKLQLYQCDVSDENQVQRFYDQVEEQFSTVDILVNNAGIRNDKLLALMDQTSWQRVIDINLTGTFNMCRHAVMLMLKQKYGRIINITSPVATLGLVGQTNYGASKAGQIGLTRSLCKEVARKKITVNCVSPGFIETELIEDLSPELLKSHKRSVPMRRFGKVEEVADAVLFLASKNAAYISGTVLDVNGGL</sequence>
<dbReference type="InterPro" id="IPR050259">
    <property type="entry name" value="SDR"/>
</dbReference>
<dbReference type="PANTHER" id="PTHR42879">
    <property type="entry name" value="3-OXOACYL-(ACYL-CARRIER-PROTEIN) REDUCTASE"/>
    <property type="match status" value="1"/>
</dbReference>
<organism evidence="2 3">
    <name type="scientific">Desulfotalea psychrophila</name>
    <dbReference type="NCBI Taxonomy" id="84980"/>
    <lineage>
        <taxon>Bacteria</taxon>
        <taxon>Pseudomonadati</taxon>
        <taxon>Thermodesulfobacteriota</taxon>
        <taxon>Desulfobulbia</taxon>
        <taxon>Desulfobulbales</taxon>
        <taxon>Desulfocapsaceae</taxon>
        <taxon>Desulfotalea</taxon>
    </lineage>
</organism>
<dbReference type="PANTHER" id="PTHR42879:SF2">
    <property type="entry name" value="3-OXOACYL-[ACYL-CARRIER-PROTEIN] REDUCTASE FABG"/>
    <property type="match status" value="1"/>
</dbReference>
<dbReference type="SUPFAM" id="SSF51735">
    <property type="entry name" value="NAD(P)-binding Rossmann-fold domains"/>
    <property type="match status" value="1"/>
</dbReference>
<dbReference type="InterPro" id="IPR036291">
    <property type="entry name" value="NAD(P)-bd_dom_sf"/>
</dbReference>
<dbReference type="PRINTS" id="PR00080">
    <property type="entry name" value="SDRFAMILY"/>
</dbReference>
<keyword evidence="3" id="KW-1185">Reference proteome</keyword>
<name>A0ABS3AT70_9BACT</name>
<dbReference type="Gene3D" id="3.40.50.720">
    <property type="entry name" value="NAD(P)-binding Rossmann-like Domain"/>
    <property type="match status" value="1"/>
</dbReference>
<reference evidence="2 3" key="1">
    <citation type="submission" date="2021-02" db="EMBL/GenBank/DDBJ databases">
        <title>Activity-based single-cell genomes from oceanic crustal fluid captures similar information to metagenomic and metatranscriptomic surveys with orders of magnitude less sampling.</title>
        <authorList>
            <person name="D'Angelo T.S."/>
            <person name="Orcutt B.N."/>
        </authorList>
    </citation>
    <scope>NUCLEOTIDE SEQUENCE [LARGE SCALE GENOMIC DNA]</scope>
    <source>
        <strain evidence="2">AH-315-G02</strain>
    </source>
</reference>
<proteinExistence type="inferred from homology"/>
<dbReference type="Pfam" id="PF13561">
    <property type="entry name" value="adh_short_C2"/>
    <property type="match status" value="1"/>
</dbReference>
<comment type="caution">
    <text evidence="2">The sequence shown here is derived from an EMBL/GenBank/DDBJ whole genome shotgun (WGS) entry which is preliminary data.</text>
</comment>
<gene>
    <name evidence="2" type="ORF">JYU06_00250</name>
</gene>
<dbReference type="Proteomes" id="UP000717534">
    <property type="component" value="Unassembled WGS sequence"/>
</dbReference>
<accession>A0ABS3AT70</accession>
<dbReference type="NCBIfam" id="NF009466">
    <property type="entry name" value="PRK12826.1-2"/>
    <property type="match status" value="1"/>
</dbReference>
<protein>
    <submittedName>
        <fullName evidence="2">SDR family oxidoreductase</fullName>
    </submittedName>
</protein>
<dbReference type="PRINTS" id="PR00081">
    <property type="entry name" value="GDHRDH"/>
</dbReference>
<evidence type="ECO:0000313" key="2">
    <source>
        <dbReference type="EMBL" id="MBN4067943.1"/>
    </source>
</evidence>
<evidence type="ECO:0000313" key="3">
    <source>
        <dbReference type="Proteomes" id="UP000717534"/>
    </source>
</evidence>
<evidence type="ECO:0000256" key="1">
    <source>
        <dbReference type="ARBA" id="ARBA00006484"/>
    </source>
</evidence>
<comment type="similarity">
    <text evidence="1">Belongs to the short-chain dehydrogenases/reductases (SDR) family.</text>
</comment>
<dbReference type="InterPro" id="IPR002347">
    <property type="entry name" value="SDR_fam"/>
</dbReference>
<dbReference type="EMBL" id="JAFITO010000001">
    <property type="protein sequence ID" value="MBN4067943.1"/>
    <property type="molecule type" value="Genomic_DNA"/>
</dbReference>